<dbReference type="GO" id="GO:0000105">
    <property type="term" value="P:L-histidine biosynthetic process"/>
    <property type="evidence" value="ECO:0007669"/>
    <property type="project" value="UniProtKB-UniRule"/>
</dbReference>
<dbReference type="Pfam" id="PF01502">
    <property type="entry name" value="PRA-CH"/>
    <property type="match status" value="1"/>
</dbReference>
<feature type="binding site" evidence="7">
    <location>
        <position position="107"/>
    </location>
    <ligand>
        <name>Zn(2+)</name>
        <dbReference type="ChEBI" id="CHEBI:29105"/>
        <note>ligand shared between dimeric partners</note>
    </ligand>
</feature>
<evidence type="ECO:0000256" key="4">
    <source>
        <dbReference type="ARBA" id="ARBA00022605"/>
    </source>
</evidence>
<dbReference type="HAMAP" id="MF_01021">
    <property type="entry name" value="HisI"/>
    <property type="match status" value="1"/>
</dbReference>
<evidence type="ECO:0000256" key="2">
    <source>
        <dbReference type="ARBA" id="ARBA00005169"/>
    </source>
</evidence>
<comment type="cofactor">
    <cofactor evidence="7">
        <name>Zn(2+)</name>
        <dbReference type="ChEBI" id="CHEBI:29105"/>
    </cofactor>
    <text evidence="7">Binds 1 zinc ion per subunit.</text>
</comment>
<dbReference type="NCBIfam" id="NF000768">
    <property type="entry name" value="PRK00051.1"/>
    <property type="match status" value="1"/>
</dbReference>
<dbReference type="AlphaFoldDB" id="A0A7C5UV51"/>
<dbReference type="GO" id="GO:0005737">
    <property type="term" value="C:cytoplasm"/>
    <property type="evidence" value="ECO:0007669"/>
    <property type="project" value="UniProtKB-SubCell"/>
</dbReference>
<comment type="caution">
    <text evidence="10">The sequence shown here is derived from an EMBL/GenBank/DDBJ whole genome shotgun (WGS) entry which is preliminary data.</text>
</comment>
<dbReference type="EMBL" id="DRZI01000046">
    <property type="protein sequence ID" value="HHP81293.1"/>
    <property type="molecule type" value="Genomic_DNA"/>
</dbReference>
<comment type="subunit">
    <text evidence="7">Homodimer.</text>
</comment>
<keyword evidence="4 7" id="KW-0028">Amino-acid biosynthesis</keyword>
<feature type="domain" description="Phosphoribosyl-AMP cyclohydrolase" evidence="8">
    <location>
        <begin position="36"/>
        <end position="109"/>
    </location>
</feature>
<comment type="cofactor">
    <cofactor evidence="7">
        <name>Mg(2+)</name>
        <dbReference type="ChEBI" id="CHEBI:18420"/>
    </cofactor>
    <text evidence="7">Binds 1 Mg(2+) ion per subunit.</text>
</comment>
<keyword evidence="7" id="KW-0479">Metal-binding</keyword>
<evidence type="ECO:0000313" key="10">
    <source>
        <dbReference type="EMBL" id="HHR96806.1"/>
    </source>
</evidence>
<comment type="catalytic activity">
    <reaction evidence="1 7">
        <text>1-(5-phospho-beta-D-ribosyl)-5'-AMP + H2O = 1-(5-phospho-beta-D-ribosyl)-5-[(5-phospho-beta-D-ribosylamino)methylideneamino]imidazole-4-carboxamide</text>
        <dbReference type="Rhea" id="RHEA:20049"/>
        <dbReference type="ChEBI" id="CHEBI:15377"/>
        <dbReference type="ChEBI" id="CHEBI:58435"/>
        <dbReference type="ChEBI" id="CHEBI:59457"/>
        <dbReference type="EC" id="3.5.4.19"/>
    </reaction>
</comment>
<gene>
    <name evidence="7 10" type="primary">hisI</name>
    <name evidence="10" type="ORF">ENL47_08430</name>
    <name evidence="9" type="ORF">ENM84_01365</name>
</gene>
<comment type="subcellular location">
    <subcellularLocation>
        <location evidence="7">Cytoplasm</location>
    </subcellularLocation>
</comment>
<feature type="binding site" evidence="7">
    <location>
        <position position="85"/>
    </location>
    <ligand>
        <name>Mg(2+)</name>
        <dbReference type="ChEBI" id="CHEBI:18420"/>
    </ligand>
</feature>
<organism evidence="10">
    <name type="scientific">Ignisphaera aggregans</name>
    <dbReference type="NCBI Taxonomy" id="334771"/>
    <lineage>
        <taxon>Archaea</taxon>
        <taxon>Thermoproteota</taxon>
        <taxon>Thermoprotei</taxon>
        <taxon>Desulfurococcales</taxon>
        <taxon>Desulfurococcaceae</taxon>
        <taxon>Ignisphaera</taxon>
    </lineage>
</organism>
<dbReference type="InterPro" id="IPR038019">
    <property type="entry name" value="PRib_AMP_CycHydrolase_sf"/>
</dbReference>
<comment type="similarity">
    <text evidence="7">Belongs to the PRA-CH family.</text>
</comment>
<feature type="binding site" evidence="7">
    <location>
        <position position="84"/>
    </location>
    <ligand>
        <name>Zn(2+)</name>
        <dbReference type="ChEBI" id="CHEBI:29105"/>
        <note>ligand shared between dimeric partners</note>
    </ligand>
</feature>
<sequence length="117" mass="13570">MSQTIAERIADKLNFRHEQDTVIAVVQDIQSREVLMVGHMNREAFIKTLTTGYLYLWSLSRRKLWLKGETSGNYQVVIDLRIDCDNDAVLVYVKPQGPICHTGNSTCFYRNLKDFEK</sequence>
<dbReference type="SUPFAM" id="SSF141734">
    <property type="entry name" value="HisI-like"/>
    <property type="match status" value="1"/>
</dbReference>
<dbReference type="EMBL" id="DRUB01000168">
    <property type="protein sequence ID" value="HHR96806.1"/>
    <property type="molecule type" value="Genomic_DNA"/>
</dbReference>
<dbReference type="GO" id="GO:0004635">
    <property type="term" value="F:phosphoribosyl-AMP cyclohydrolase activity"/>
    <property type="evidence" value="ECO:0007669"/>
    <property type="project" value="UniProtKB-UniRule"/>
</dbReference>
<evidence type="ECO:0000256" key="5">
    <source>
        <dbReference type="ARBA" id="ARBA00022801"/>
    </source>
</evidence>
<keyword evidence="5 7" id="KW-0378">Hydrolase</keyword>
<dbReference type="PANTHER" id="PTHR42945:SF1">
    <property type="entry name" value="HISTIDINE BIOSYNTHESIS BIFUNCTIONAL PROTEIN HIS7"/>
    <property type="match status" value="1"/>
</dbReference>
<keyword evidence="7" id="KW-0862">Zinc</keyword>
<protein>
    <recommendedName>
        <fullName evidence="7">Phosphoribosyl-AMP cyclohydrolase</fullName>
        <shortName evidence="7">PRA-CH</shortName>
        <ecNumber evidence="7">3.5.4.19</ecNumber>
    </recommendedName>
</protein>
<evidence type="ECO:0000256" key="3">
    <source>
        <dbReference type="ARBA" id="ARBA00022490"/>
    </source>
</evidence>
<dbReference type="PANTHER" id="PTHR42945">
    <property type="entry name" value="HISTIDINE BIOSYNTHESIS BIFUNCTIONAL PROTEIN"/>
    <property type="match status" value="1"/>
</dbReference>
<feature type="binding site" evidence="7">
    <location>
        <position position="87"/>
    </location>
    <ligand>
        <name>Mg(2+)</name>
        <dbReference type="ChEBI" id="CHEBI:18420"/>
    </ligand>
</feature>
<dbReference type="GO" id="GO:0008270">
    <property type="term" value="F:zinc ion binding"/>
    <property type="evidence" value="ECO:0007669"/>
    <property type="project" value="UniProtKB-UniRule"/>
</dbReference>
<keyword evidence="6 7" id="KW-0368">Histidine biosynthesis</keyword>
<dbReference type="GO" id="GO:0000287">
    <property type="term" value="F:magnesium ion binding"/>
    <property type="evidence" value="ECO:0007669"/>
    <property type="project" value="UniProtKB-UniRule"/>
</dbReference>
<reference evidence="10" key="1">
    <citation type="journal article" date="2020" name="mSystems">
        <title>Genome- and Community-Level Interaction Insights into Carbon Utilization and Element Cycling Functions of Hydrothermarchaeota in Hydrothermal Sediment.</title>
        <authorList>
            <person name="Zhou Z."/>
            <person name="Liu Y."/>
            <person name="Xu W."/>
            <person name="Pan J."/>
            <person name="Luo Z.H."/>
            <person name="Li M."/>
        </authorList>
    </citation>
    <scope>NUCLEOTIDE SEQUENCE [LARGE SCALE GENOMIC DNA]</scope>
    <source>
        <strain evidence="10">SpSt-1</strain>
        <strain evidence="9">SpSt-1121</strain>
    </source>
</reference>
<comment type="function">
    <text evidence="7">Catalyzes the hydrolysis of the adenine ring of phosphoribosyl-AMP.</text>
</comment>
<keyword evidence="7" id="KW-0460">Magnesium</keyword>
<feature type="binding site" evidence="7">
    <location>
        <position position="83"/>
    </location>
    <ligand>
        <name>Mg(2+)</name>
        <dbReference type="ChEBI" id="CHEBI:18420"/>
    </ligand>
</feature>
<evidence type="ECO:0000256" key="1">
    <source>
        <dbReference type="ARBA" id="ARBA00000024"/>
    </source>
</evidence>
<dbReference type="InterPro" id="IPR026660">
    <property type="entry name" value="PRA-CH"/>
</dbReference>
<dbReference type="GO" id="GO:0004636">
    <property type="term" value="F:phosphoribosyl-ATP diphosphatase activity"/>
    <property type="evidence" value="ECO:0007669"/>
    <property type="project" value="UniProtKB-ARBA"/>
</dbReference>
<evidence type="ECO:0000313" key="9">
    <source>
        <dbReference type="EMBL" id="HHP81293.1"/>
    </source>
</evidence>
<dbReference type="UniPathway" id="UPA00031">
    <property type="reaction ID" value="UER00008"/>
</dbReference>
<comment type="pathway">
    <text evidence="2 7">Amino-acid biosynthesis; L-histidine biosynthesis; L-histidine from 5-phospho-alpha-D-ribose 1-diphosphate: step 3/9.</text>
</comment>
<evidence type="ECO:0000259" key="8">
    <source>
        <dbReference type="Pfam" id="PF01502"/>
    </source>
</evidence>
<proteinExistence type="inferred from homology"/>
<keyword evidence="3 7" id="KW-0963">Cytoplasm</keyword>
<dbReference type="EC" id="3.5.4.19" evidence="7"/>
<name>A0A7C5UV51_9CREN</name>
<evidence type="ECO:0000256" key="7">
    <source>
        <dbReference type="HAMAP-Rule" id="MF_01021"/>
    </source>
</evidence>
<accession>A0A7C5UV51</accession>
<dbReference type="Gene3D" id="3.10.20.810">
    <property type="entry name" value="Phosphoribosyl-AMP cyclohydrolase"/>
    <property type="match status" value="1"/>
</dbReference>
<evidence type="ECO:0000256" key="6">
    <source>
        <dbReference type="ARBA" id="ARBA00023102"/>
    </source>
</evidence>
<dbReference type="InterPro" id="IPR002496">
    <property type="entry name" value="PRib_AMP_CycHydrolase_dom"/>
</dbReference>
<feature type="binding site" evidence="7">
    <location>
        <position position="100"/>
    </location>
    <ligand>
        <name>Zn(2+)</name>
        <dbReference type="ChEBI" id="CHEBI:29105"/>
        <note>ligand shared between dimeric partners</note>
    </ligand>
</feature>
<dbReference type="FunFam" id="3.10.20.810:FF:000001">
    <property type="entry name" value="Histidine biosynthesis bifunctional protein HisIE"/>
    <property type="match status" value="1"/>
</dbReference>